<evidence type="ECO:0000256" key="3">
    <source>
        <dbReference type="ARBA" id="ARBA00022741"/>
    </source>
</evidence>
<dbReference type="PROSITE" id="PS00211">
    <property type="entry name" value="ABC_TRANSPORTER_1"/>
    <property type="match status" value="1"/>
</dbReference>
<dbReference type="GeneID" id="78359080"/>
<dbReference type="PROSITE" id="PS50893">
    <property type="entry name" value="ABC_TRANSPORTER_2"/>
    <property type="match status" value="1"/>
</dbReference>
<dbReference type="Proteomes" id="UP000254000">
    <property type="component" value="Unassembled WGS sequence"/>
</dbReference>
<dbReference type="SUPFAM" id="SSF52540">
    <property type="entry name" value="P-loop containing nucleoside triphosphate hydrolases"/>
    <property type="match status" value="1"/>
</dbReference>
<evidence type="ECO:0000313" key="7">
    <source>
        <dbReference type="Proteomes" id="UP000254000"/>
    </source>
</evidence>
<dbReference type="EMBL" id="PPTS01000003">
    <property type="protein sequence ID" value="RDB65509.1"/>
    <property type="molecule type" value="Genomic_DNA"/>
</dbReference>
<name>A0A369M3Q8_9ACTN</name>
<protein>
    <submittedName>
        <fullName evidence="6">ABC transporter</fullName>
    </submittedName>
</protein>
<dbReference type="OrthoDB" id="9778870at2"/>
<keyword evidence="7" id="KW-1185">Reference proteome</keyword>
<dbReference type="CDD" id="cd03220">
    <property type="entry name" value="ABC_KpsT_Wzt"/>
    <property type="match status" value="1"/>
</dbReference>
<keyword evidence="2" id="KW-0813">Transport</keyword>
<gene>
    <name evidence="6" type="ORF">C1877_05065</name>
</gene>
<keyword evidence="3" id="KW-0547">Nucleotide-binding</keyword>
<evidence type="ECO:0000256" key="1">
    <source>
        <dbReference type="ARBA" id="ARBA00005417"/>
    </source>
</evidence>
<dbReference type="InterPro" id="IPR050683">
    <property type="entry name" value="Bact_Polysacc_Export_ATP-bd"/>
</dbReference>
<dbReference type="Pfam" id="PF00005">
    <property type="entry name" value="ABC_tran"/>
    <property type="match status" value="1"/>
</dbReference>
<dbReference type="InterPro" id="IPR003439">
    <property type="entry name" value="ABC_transporter-like_ATP-bd"/>
</dbReference>
<comment type="caution">
    <text evidence="6">The sequence shown here is derived from an EMBL/GenBank/DDBJ whole genome shotgun (WGS) entry which is preliminary data.</text>
</comment>
<accession>A0A369M3Q8</accession>
<proteinExistence type="inferred from homology"/>
<evidence type="ECO:0000259" key="5">
    <source>
        <dbReference type="PROSITE" id="PS50893"/>
    </source>
</evidence>
<dbReference type="Pfam" id="PF04122">
    <property type="entry name" value="CW_binding_2"/>
    <property type="match status" value="1"/>
</dbReference>
<dbReference type="InterPro" id="IPR007253">
    <property type="entry name" value="Cell_wall-bd_2"/>
</dbReference>
<dbReference type="SMART" id="SM00382">
    <property type="entry name" value="AAA"/>
    <property type="match status" value="1"/>
</dbReference>
<dbReference type="InterPro" id="IPR017871">
    <property type="entry name" value="ABC_transporter-like_CS"/>
</dbReference>
<sequence>MPENVNTTPLSMLSNHIKPENGRAAMVSVDNVSMIFNMASEQLNSLKEYAIAVARRELIFKEFRALDRISFEVKKGDVFGILGTNGSGKSTLLKIVAGVLEPSEGTCTINGNIAPLIELGAGFDMELTARENIYLNGALLGYSRKFINQHFDEIVEFAEIETFLDMPMKNYSSGMIARIAFAIATVIVPEILIVDEVLSVGDFMFQQKCERRIMQLIKEHEVTVLIVSHNNDQIERLCNKAIWLEKGHIRTVGSAKEVCRIYRALGGHLGSPESEGKVFNALLENVIIPEGTLTTISGDDRYGTAVKLLEEIESTELDRSTRIIMTSGESDSMCLIANSLAGLLDAPLLLAKHDSLPDVTSQALKRYAPEEVIVLGSQKQVSNHVTNELTANTEIAVSRIEGKNLAETAREVFWQGLKRGTWGSTAVITYDGCTGDTISLLPYICEKKAPLFFITTYCTIEQETIHAILSGSFDRLIVLGGQASFPDSCLEPFRNAGMEIVRFCGTTPYHANELINNWTSDILKTDGYIESENLIVSPLGNPVDTFAVGPYAKVNHSLILIVEPQDLDSVAHAFDFIKSRKGAIKSLIFLGDSTRFSKLDKEILGKVVTQALAL</sequence>
<feature type="domain" description="ABC transporter" evidence="5">
    <location>
        <begin position="46"/>
        <end position="271"/>
    </location>
</feature>
<dbReference type="PANTHER" id="PTHR46743:SF2">
    <property type="entry name" value="TEICHOIC ACIDS EXPORT ATP-BINDING PROTEIN TAGH"/>
    <property type="match status" value="1"/>
</dbReference>
<dbReference type="RefSeq" id="WP_114568569.1">
    <property type="nucleotide sequence ID" value="NZ_CABMMS010000003.1"/>
</dbReference>
<dbReference type="InterPro" id="IPR015860">
    <property type="entry name" value="ABC_transpr_TagH-like"/>
</dbReference>
<evidence type="ECO:0000313" key="6">
    <source>
        <dbReference type="EMBL" id="RDB65509.1"/>
    </source>
</evidence>
<comment type="similarity">
    <text evidence="1">Belongs to the ABC transporter superfamily.</text>
</comment>
<dbReference type="GO" id="GO:0140359">
    <property type="term" value="F:ABC-type transporter activity"/>
    <property type="evidence" value="ECO:0007669"/>
    <property type="project" value="InterPro"/>
</dbReference>
<dbReference type="InterPro" id="IPR003593">
    <property type="entry name" value="AAA+_ATPase"/>
</dbReference>
<dbReference type="InterPro" id="IPR027417">
    <property type="entry name" value="P-loop_NTPase"/>
</dbReference>
<dbReference type="AlphaFoldDB" id="A0A369M3Q8"/>
<reference evidence="6 7" key="1">
    <citation type="journal article" date="2018" name="Elife">
        <title>Discovery and characterization of a prevalent human gut bacterial enzyme sufficient for the inactivation of a family of plant toxins.</title>
        <authorList>
            <person name="Koppel N."/>
            <person name="Bisanz J.E."/>
            <person name="Pandelia M.E."/>
            <person name="Turnbaugh P.J."/>
            <person name="Balskus E.P."/>
        </authorList>
    </citation>
    <scope>NUCLEOTIDE SEQUENCE [LARGE SCALE GENOMIC DNA]</scope>
    <source>
        <strain evidence="6 7">3C</strain>
    </source>
</reference>
<dbReference type="GO" id="GO:0016887">
    <property type="term" value="F:ATP hydrolysis activity"/>
    <property type="evidence" value="ECO:0007669"/>
    <property type="project" value="InterPro"/>
</dbReference>
<organism evidence="6 7">
    <name type="scientific">Gordonibacter pamelaeae</name>
    <dbReference type="NCBI Taxonomy" id="471189"/>
    <lineage>
        <taxon>Bacteria</taxon>
        <taxon>Bacillati</taxon>
        <taxon>Actinomycetota</taxon>
        <taxon>Coriobacteriia</taxon>
        <taxon>Eggerthellales</taxon>
        <taxon>Eggerthellaceae</taxon>
        <taxon>Gordonibacter</taxon>
    </lineage>
</organism>
<keyword evidence="4" id="KW-0067">ATP-binding</keyword>
<dbReference type="Gene3D" id="3.40.50.300">
    <property type="entry name" value="P-loop containing nucleotide triphosphate hydrolases"/>
    <property type="match status" value="1"/>
</dbReference>
<dbReference type="GO" id="GO:0005524">
    <property type="term" value="F:ATP binding"/>
    <property type="evidence" value="ECO:0007669"/>
    <property type="project" value="UniProtKB-KW"/>
</dbReference>
<dbReference type="GO" id="GO:0016020">
    <property type="term" value="C:membrane"/>
    <property type="evidence" value="ECO:0007669"/>
    <property type="project" value="InterPro"/>
</dbReference>
<dbReference type="PANTHER" id="PTHR46743">
    <property type="entry name" value="TEICHOIC ACIDS EXPORT ATP-BINDING PROTEIN TAGH"/>
    <property type="match status" value="1"/>
</dbReference>
<evidence type="ECO:0000256" key="2">
    <source>
        <dbReference type="ARBA" id="ARBA00022448"/>
    </source>
</evidence>
<evidence type="ECO:0000256" key="4">
    <source>
        <dbReference type="ARBA" id="ARBA00022840"/>
    </source>
</evidence>